<dbReference type="InterPro" id="IPR014710">
    <property type="entry name" value="RmlC-like_jellyroll"/>
</dbReference>
<comment type="cofactor">
    <cofactor evidence="1">
        <name>Fe(2+)</name>
        <dbReference type="ChEBI" id="CHEBI:29033"/>
    </cofactor>
</comment>
<feature type="domain" description="RRM" evidence="11">
    <location>
        <begin position="595"/>
        <end position="672"/>
    </location>
</feature>
<keyword evidence="5 9" id="KW-0694">RNA-binding</keyword>
<evidence type="ECO:0000256" key="10">
    <source>
        <dbReference type="SAM" id="MobiDB-lite"/>
    </source>
</evidence>
<dbReference type="GO" id="GO:0046872">
    <property type="term" value="F:metal ion binding"/>
    <property type="evidence" value="ECO:0007669"/>
    <property type="project" value="UniProtKB-KW"/>
</dbReference>
<keyword evidence="4" id="KW-0479">Metal-binding</keyword>
<feature type="compositionally biased region" description="Low complexity" evidence="10">
    <location>
        <begin position="300"/>
        <end position="328"/>
    </location>
</feature>
<dbReference type="Pfam" id="PF00076">
    <property type="entry name" value="RRM_1"/>
    <property type="match status" value="3"/>
</dbReference>
<sequence>MRVDATLADREVRIELATEKGKSSSKKRRQKKLASMPRAVQRLFETCKELFAEGGPGIVPLPNDVERLRSFLDTLKPANVGLSSNMPFFRDVGMDGPPPVTYLHIYACPKFSIGIFCLPQAAVIPLHNHPGMTVFSKLLFGSMHIKSYDWVNDPQGSNEKIKSPSGACLARVNTDAIFKAPCETLVLYPTTGGNMHCFTAVTSCAVLDVLGPPYNDDEGRACIYYKEYAYSSFPGDAIVLSSESEEYAWLEERGSEPDDLVVHGAEYKGPKLGFPPSLIISPRGFRAPAAARTVSIPSPSSIASLIPKMPRTRASAAAATNPEPANPAEPEEQVALDDPEEMMEEEVEYEEVEEEVEEEEEEVVEEEIEEEIEEEEQETDVANGSNAGDAAGGDASMVEGEKDDDESKKHAELLALPPHGSEIYVGGIPHDASEEELRSFCEPIGEVTEVRVMKAKDSTENKGYAFVTFKTKELASKAIEELNNTEFKGKKVKCSTSQVKHRLFIGNIPRNWAEDDLKRTVTSIGPGIIKVELLKDPQNSSRNRGYAFIEYYNHACAEYSRNKMSSPKFKLDTNAPTVSWADPRSGDSSSSSQVKAIYVKNLPKNVTQEQLKKLFEHHGEITKVVLPPAKPGHEKRYGFVHFKERSMAMKALKNTEKYEIDGDVLDCSLAKPPADNKKVEAGSSAQKAALLPNYPPGIGYGVLGGAYGALAPGFGQSMVYGRGQTPAGMAMVPMILPDGRLGYVLQQPGVPVASQQHGGNRGGSSSGGKSNDGGRGRRYRPY</sequence>
<evidence type="ECO:0000256" key="7">
    <source>
        <dbReference type="ARBA" id="ARBA00023004"/>
    </source>
</evidence>
<dbReference type="GO" id="GO:0017172">
    <property type="term" value="F:cysteine dioxygenase activity"/>
    <property type="evidence" value="ECO:0007669"/>
    <property type="project" value="UniProtKB-EC"/>
</dbReference>
<keyword evidence="6" id="KW-0560">Oxidoreductase</keyword>
<dbReference type="AlphaFoldDB" id="A0A9E7JPT0"/>
<keyword evidence="7" id="KW-0408">Iron</keyword>
<evidence type="ECO:0000256" key="3">
    <source>
        <dbReference type="ARBA" id="ARBA00013133"/>
    </source>
</evidence>
<dbReference type="InterPro" id="IPR000504">
    <property type="entry name" value="RRM_dom"/>
</dbReference>
<dbReference type="SUPFAM" id="SSF51182">
    <property type="entry name" value="RmlC-like cupins"/>
    <property type="match status" value="1"/>
</dbReference>
<evidence type="ECO:0000256" key="2">
    <source>
        <dbReference type="ARBA" id="ARBA00006622"/>
    </source>
</evidence>
<dbReference type="GO" id="GO:0003723">
    <property type="term" value="F:RNA binding"/>
    <property type="evidence" value="ECO:0007669"/>
    <property type="project" value="UniProtKB-UniRule"/>
</dbReference>
<dbReference type="CDD" id="cd20289">
    <property type="entry name" value="cupin_ADO"/>
    <property type="match status" value="1"/>
</dbReference>
<keyword evidence="13" id="KW-1185">Reference proteome</keyword>
<evidence type="ECO:0000259" key="11">
    <source>
        <dbReference type="PROSITE" id="PS50102"/>
    </source>
</evidence>
<dbReference type="InterPro" id="IPR011051">
    <property type="entry name" value="RmlC_Cupin_sf"/>
</dbReference>
<evidence type="ECO:0000256" key="4">
    <source>
        <dbReference type="ARBA" id="ARBA00022723"/>
    </source>
</evidence>
<dbReference type="EC" id="1.13.11.20" evidence="3"/>
<feature type="domain" description="RRM" evidence="11">
    <location>
        <begin position="421"/>
        <end position="499"/>
    </location>
</feature>
<name>A0A9E7JPT0_9LILI</name>
<feature type="compositionally biased region" description="Low complexity" evidence="10">
    <location>
        <begin position="382"/>
        <end position="396"/>
    </location>
</feature>
<dbReference type="FunFam" id="3.30.70.330:FF:000259">
    <property type="entry name" value="RNA-binding (RRM/RBD/RNP motifs) family protein"/>
    <property type="match status" value="1"/>
</dbReference>
<evidence type="ECO:0000256" key="5">
    <source>
        <dbReference type="ARBA" id="ARBA00022884"/>
    </source>
</evidence>
<dbReference type="SUPFAM" id="SSF54928">
    <property type="entry name" value="RNA-binding domain, RBD"/>
    <property type="match status" value="2"/>
</dbReference>
<dbReference type="PROSITE" id="PS50102">
    <property type="entry name" value="RRM"/>
    <property type="match status" value="3"/>
</dbReference>
<dbReference type="InterPro" id="IPR035979">
    <property type="entry name" value="RBD_domain_sf"/>
</dbReference>
<dbReference type="Proteomes" id="UP001055439">
    <property type="component" value="Chromosome 2"/>
</dbReference>
<evidence type="ECO:0000256" key="6">
    <source>
        <dbReference type="ARBA" id="ARBA00023002"/>
    </source>
</evidence>
<feature type="region of interest" description="Disordered" evidence="10">
    <location>
        <begin position="748"/>
        <end position="782"/>
    </location>
</feature>
<dbReference type="SMART" id="SM00361">
    <property type="entry name" value="RRM_1"/>
    <property type="match status" value="1"/>
</dbReference>
<comment type="catalytic activity">
    <reaction evidence="8">
        <text>L-cysteine + O2 = 3-sulfino-L-alanine + H(+)</text>
        <dbReference type="Rhea" id="RHEA:20441"/>
        <dbReference type="ChEBI" id="CHEBI:15378"/>
        <dbReference type="ChEBI" id="CHEBI:15379"/>
        <dbReference type="ChEBI" id="CHEBI:35235"/>
        <dbReference type="ChEBI" id="CHEBI:61085"/>
        <dbReference type="EC" id="1.13.11.20"/>
    </reaction>
    <physiologicalReaction direction="left-to-right" evidence="8">
        <dbReference type="Rhea" id="RHEA:20442"/>
    </physiologicalReaction>
</comment>
<dbReference type="InterPro" id="IPR003954">
    <property type="entry name" value="RRM_euk-type"/>
</dbReference>
<dbReference type="OrthoDB" id="3800936at2759"/>
<dbReference type="InterPro" id="IPR012677">
    <property type="entry name" value="Nucleotide-bd_a/b_plait_sf"/>
</dbReference>
<dbReference type="GO" id="GO:0070483">
    <property type="term" value="P:detection of hypoxia"/>
    <property type="evidence" value="ECO:0007669"/>
    <property type="project" value="UniProtKB-ARBA"/>
</dbReference>
<comment type="similarity">
    <text evidence="2">Belongs to the cysteine dioxygenase family.</text>
</comment>
<dbReference type="Pfam" id="PF07847">
    <property type="entry name" value="PCO_ADO"/>
    <property type="match status" value="1"/>
</dbReference>
<accession>A0A9E7JPT0</accession>
<feature type="domain" description="RRM" evidence="11">
    <location>
        <begin position="501"/>
        <end position="583"/>
    </location>
</feature>
<proteinExistence type="inferred from homology"/>
<dbReference type="FunFam" id="3.30.70.330:FF:000518">
    <property type="entry name" value="RNA-binding (RRM/RBD/RNP motifs) family protein"/>
    <property type="match status" value="1"/>
</dbReference>
<evidence type="ECO:0000256" key="8">
    <source>
        <dbReference type="ARBA" id="ARBA00024284"/>
    </source>
</evidence>
<feature type="compositionally biased region" description="Acidic residues" evidence="10">
    <location>
        <begin position="329"/>
        <end position="379"/>
    </location>
</feature>
<evidence type="ECO:0000256" key="9">
    <source>
        <dbReference type="PROSITE-ProRule" id="PRU00176"/>
    </source>
</evidence>
<dbReference type="SMART" id="SM00360">
    <property type="entry name" value="RRM"/>
    <property type="match status" value="3"/>
</dbReference>
<feature type="region of interest" description="Disordered" evidence="10">
    <location>
        <begin position="300"/>
        <end position="409"/>
    </location>
</feature>
<organism evidence="12 13">
    <name type="scientific">Musa troglodytarum</name>
    <name type="common">fe'i banana</name>
    <dbReference type="NCBI Taxonomy" id="320322"/>
    <lineage>
        <taxon>Eukaryota</taxon>
        <taxon>Viridiplantae</taxon>
        <taxon>Streptophyta</taxon>
        <taxon>Embryophyta</taxon>
        <taxon>Tracheophyta</taxon>
        <taxon>Spermatophyta</taxon>
        <taxon>Magnoliopsida</taxon>
        <taxon>Liliopsida</taxon>
        <taxon>Zingiberales</taxon>
        <taxon>Musaceae</taxon>
        <taxon>Musa</taxon>
    </lineage>
</organism>
<dbReference type="Gene3D" id="2.60.120.10">
    <property type="entry name" value="Jelly Rolls"/>
    <property type="match status" value="1"/>
</dbReference>
<reference evidence="12" key="1">
    <citation type="submission" date="2022-05" db="EMBL/GenBank/DDBJ databases">
        <title>The Musa troglodytarum L. genome provides insights into the mechanism of non-climacteric behaviour and enrichment of carotenoids.</title>
        <authorList>
            <person name="Wang J."/>
        </authorList>
    </citation>
    <scope>NUCLEOTIDE SEQUENCE</scope>
    <source>
        <tissue evidence="12">Leaf</tissue>
    </source>
</reference>
<dbReference type="PANTHER" id="PTHR21245">
    <property type="entry name" value="HETEROGENEOUS NUCLEAR RIBONUCLEOPROTEIN"/>
    <property type="match status" value="1"/>
</dbReference>
<evidence type="ECO:0000313" key="12">
    <source>
        <dbReference type="EMBL" id="URD89010.1"/>
    </source>
</evidence>
<dbReference type="Gene3D" id="3.30.70.330">
    <property type="match status" value="3"/>
</dbReference>
<evidence type="ECO:0000313" key="13">
    <source>
        <dbReference type="Proteomes" id="UP001055439"/>
    </source>
</evidence>
<dbReference type="EMBL" id="CP097504">
    <property type="protein sequence ID" value="URD89010.1"/>
    <property type="molecule type" value="Genomic_DNA"/>
</dbReference>
<dbReference type="InterPro" id="IPR012864">
    <property type="entry name" value="PCO/ADO"/>
</dbReference>
<protein>
    <recommendedName>
        <fullName evidence="3">cysteine dioxygenase</fullName>
        <ecNumber evidence="3">1.13.11.20</ecNumber>
    </recommendedName>
</protein>
<feature type="compositionally biased region" description="Gly residues" evidence="10">
    <location>
        <begin position="759"/>
        <end position="773"/>
    </location>
</feature>
<dbReference type="CDD" id="cd00590">
    <property type="entry name" value="RRM_SF"/>
    <property type="match status" value="1"/>
</dbReference>
<gene>
    <name evidence="12" type="ORF">MUK42_27788</name>
</gene>
<evidence type="ECO:0000256" key="1">
    <source>
        <dbReference type="ARBA" id="ARBA00001954"/>
    </source>
</evidence>